<keyword evidence="3" id="KW-1185">Reference proteome</keyword>
<organism evidence="2 3">
    <name type="scientific">Kosmotoga olearia (strain ATCC BAA-1733 / DSM 21960 / TBF 19.5.1)</name>
    <dbReference type="NCBI Taxonomy" id="521045"/>
    <lineage>
        <taxon>Bacteria</taxon>
        <taxon>Thermotogati</taxon>
        <taxon>Thermotogota</taxon>
        <taxon>Thermotogae</taxon>
        <taxon>Kosmotogales</taxon>
        <taxon>Kosmotogaceae</taxon>
        <taxon>Kosmotoga</taxon>
    </lineage>
</organism>
<accession>C5CGM1</accession>
<dbReference type="GO" id="GO:0005737">
    <property type="term" value="C:cytoplasm"/>
    <property type="evidence" value="ECO:0007669"/>
    <property type="project" value="TreeGrafter"/>
</dbReference>
<dbReference type="InterPro" id="IPR047767">
    <property type="entry name" value="PSP1-like"/>
</dbReference>
<dbReference type="STRING" id="521045.Kole_0894"/>
<feature type="domain" description="PSP1 C-terminal" evidence="1">
    <location>
        <begin position="65"/>
        <end position="150"/>
    </location>
</feature>
<dbReference type="HOGENOM" id="CLU_033149_2_0_0"/>
<dbReference type="NCBIfam" id="NF041131">
    <property type="entry name" value="RicT_YaaT_fam"/>
    <property type="match status" value="1"/>
</dbReference>
<sequence length="297" mass="34429">MPEIYGHVYGVEFHAVGKLSKYTAEDLQLRPGDRVIAMGEFGLDVGTVRYGPVIMRIDQLSEEIKPILRKMTEEDEEVHRKNQEDSEKAFEICKELIKKHGLPMRLLEARYMFDRSRIVFYFGADSRVDFRELVKDLARTFKTRIELRQVGIRDEVKMQGSLGLCGMVACCVRFLRNFESITLKHAKKQQLLINPAKISGRCGRLLCCLAYEQDLYEEELKDIPDEGTVVEYQNKTCKVLTVNIFLKMLTLVADDGQLLKIPFDEFRKSQVSFLSDTDPEELLREKDEDIELEEDDK</sequence>
<evidence type="ECO:0000313" key="2">
    <source>
        <dbReference type="EMBL" id="ACR79603.1"/>
    </source>
</evidence>
<name>C5CGM1_KOSOT</name>
<protein>
    <submittedName>
        <fullName evidence="2">PSP1 domain protein</fullName>
    </submittedName>
</protein>
<dbReference type="KEGG" id="kol:Kole_0894"/>
<dbReference type="PANTHER" id="PTHR43830:SF3">
    <property type="entry name" value="PROTEIN PSP1"/>
    <property type="match status" value="1"/>
</dbReference>
<dbReference type="Pfam" id="PF04468">
    <property type="entry name" value="PSP1"/>
    <property type="match status" value="1"/>
</dbReference>
<gene>
    <name evidence="2" type="ordered locus">Kole_0894</name>
</gene>
<dbReference type="InterPro" id="IPR007557">
    <property type="entry name" value="PSP1_C"/>
</dbReference>
<dbReference type="PANTHER" id="PTHR43830">
    <property type="entry name" value="PROTEIN PSP1"/>
    <property type="match status" value="1"/>
</dbReference>
<dbReference type="EMBL" id="CP001634">
    <property type="protein sequence ID" value="ACR79603.1"/>
    <property type="molecule type" value="Genomic_DNA"/>
</dbReference>
<dbReference type="eggNOG" id="COG1774">
    <property type="taxonomic scope" value="Bacteria"/>
</dbReference>
<dbReference type="Proteomes" id="UP000002382">
    <property type="component" value="Chromosome"/>
</dbReference>
<evidence type="ECO:0000313" key="3">
    <source>
        <dbReference type="Proteomes" id="UP000002382"/>
    </source>
</evidence>
<reference evidence="2 3" key="1">
    <citation type="submission" date="2009-06" db="EMBL/GenBank/DDBJ databases">
        <title>Complete sequence of Thermotogales bacterium TBF 19.5.1.</title>
        <authorList>
            <consortium name="US DOE Joint Genome Institute"/>
            <person name="Lucas S."/>
            <person name="Copeland A."/>
            <person name="Lapidus A."/>
            <person name="Glavina del Rio T."/>
            <person name="Tice H."/>
            <person name="Bruce D."/>
            <person name="Goodwin L."/>
            <person name="Pitluck S."/>
            <person name="Chertkov O."/>
            <person name="Brettin T."/>
            <person name="Detter J.C."/>
            <person name="Han C."/>
            <person name="Schmutz J."/>
            <person name="Larimer F."/>
            <person name="Land M."/>
            <person name="Hauser L."/>
            <person name="Kyrpides N."/>
            <person name="Ovchinnikova G."/>
            <person name="Noll K."/>
        </authorList>
    </citation>
    <scope>NUCLEOTIDE SEQUENCE [LARGE SCALE GENOMIC DNA]</scope>
    <source>
        <strain evidence="3">ATCC BAA-1733 / DSM 21960 / TBF 19.5.1</strain>
    </source>
</reference>
<proteinExistence type="predicted"/>
<evidence type="ECO:0000259" key="1">
    <source>
        <dbReference type="PROSITE" id="PS51411"/>
    </source>
</evidence>
<dbReference type="PROSITE" id="PS51411">
    <property type="entry name" value="PSP1_C"/>
    <property type="match status" value="1"/>
</dbReference>
<dbReference type="OrthoDB" id="9779344at2"/>
<reference evidence="2 3" key="2">
    <citation type="journal article" date="2011" name="J. Bacteriol.">
        <title>Genome Sequence of Kosmotoga olearia Strain TBF 19.5.1, a Thermophilic Bacterium with a Wide Growth Temperature Range, Isolated from the Troll B Oil Platform in the North Sea.</title>
        <authorList>
            <person name="Swithers K.S."/>
            <person name="Dipippo J.L."/>
            <person name="Bruce D.C."/>
            <person name="Detter C."/>
            <person name="Tapia R."/>
            <person name="Han S."/>
            <person name="Goodwin L.A."/>
            <person name="Han J."/>
            <person name="Woyke T."/>
            <person name="Pitluck S."/>
            <person name="Pennacchio L."/>
            <person name="Nolan M."/>
            <person name="Mikhailova N."/>
            <person name="Land M.L."/>
            <person name="Nesbo C.L."/>
            <person name="Gogarten J.P."/>
            <person name="Noll K.M."/>
        </authorList>
    </citation>
    <scope>NUCLEOTIDE SEQUENCE [LARGE SCALE GENOMIC DNA]</scope>
    <source>
        <strain evidence="3">ATCC BAA-1733 / DSM 21960 / TBF 19.5.1</strain>
    </source>
</reference>
<dbReference type="RefSeq" id="WP_015868265.1">
    <property type="nucleotide sequence ID" value="NC_012785.1"/>
</dbReference>
<dbReference type="AlphaFoldDB" id="C5CGM1"/>